<dbReference type="SMART" id="SM00487">
    <property type="entry name" value="DEXDc"/>
    <property type="match status" value="1"/>
</dbReference>
<dbReference type="InterPro" id="IPR014001">
    <property type="entry name" value="Helicase_ATP-bd"/>
</dbReference>
<evidence type="ECO:0000259" key="2">
    <source>
        <dbReference type="PROSITE" id="PS51192"/>
    </source>
</evidence>
<evidence type="ECO:0000256" key="1">
    <source>
        <dbReference type="SAM" id="MobiDB-lite"/>
    </source>
</evidence>
<keyword evidence="4" id="KW-0067">ATP-binding</keyword>
<dbReference type="PANTHER" id="PTHR47396:SF1">
    <property type="entry name" value="ATP-DEPENDENT HELICASE IRC3-RELATED"/>
    <property type="match status" value="1"/>
</dbReference>
<feature type="domain" description="Helicase C-terminal" evidence="3">
    <location>
        <begin position="275"/>
        <end position="435"/>
    </location>
</feature>
<evidence type="ECO:0000259" key="3">
    <source>
        <dbReference type="PROSITE" id="PS51194"/>
    </source>
</evidence>
<dbReference type="PROSITE" id="PS51194">
    <property type="entry name" value="HELICASE_CTER"/>
    <property type="match status" value="1"/>
</dbReference>
<protein>
    <submittedName>
        <fullName evidence="4">DEAD/DEAH box helicase</fullName>
        <ecNumber evidence="4">3.6.4.-</ecNumber>
    </submittedName>
</protein>
<gene>
    <name evidence="4" type="ORF">E7V67_006330</name>
</gene>
<name>A0ABZ1UPY4_9BURK</name>
<dbReference type="Proteomes" id="UP000321323">
    <property type="component" value="Chromosome"/>
</dbReference>
<keyword evidence="4" id="KW-0547">Nucleotide-binding</keyword>
<feature type="domain" description="Helicase ATP-binding" evidence="2">
    <location>
        <begin position="67"/>
        <end position="195"/>
    </location>
</feature>
<dbReference type="PANTHER" id="PTHR47396">
    <property type="entry name" value="TYPE I RESTRICTION ENZYME ECOKI R PROTEIN"/>
    <property type="match status" value="1"/>
</dbReference>
<dbReference type="SMART" id="SM00490">
    <property type="entry name" value="HELICc"/>
    <property type="match status" value="1"/>
</dbReference>
<keyword evidence="4" id="KW-0347">Helicase</keyword>
<accession>A0ABZ1UPY4</accession>
<dbReference type="EC" id="3.6.4.-" evidence="4"/>
<dbReference type="InterPro" id="IPR001650">
    <property type="entry name" value="Helicase_C-like"/>
</dbReference>
<dbReference type="PROSITE" id="PS51192">
    <property type="entry name" value="HELICASE_ATP_BIND_1"/>
    <property type="match status" value="1"/>
</dbReference>
<evidence type="ECO:0000313" key="4">
    <source>
        <dbReference type="EMBL" id="WUR14723.1"/>
    </source>
</evidence>
<dbReference type="InterPro" id="IPR050742">
    <property type="entry name" value="Helicase_Restrict-Modif_Enz"/>
</dbReference>
<dbReference type="SUPFAM" id="SSF52540">
    <property type="entry name" value="P-loop containing nucleoside triphosphate hydrolases"/>
    <property type="match status" value="1"/>
</dbReference>
<dbReference type="Gene3D" id="3.40.50.300">
    <property type="entry name" value="P-loop containing nucleotide triphosphate hydrolases"/>
    <property type="match status" value="2"/>
</dbReference>
<dbReference type="EMBL" id="CP136508">
    <property type="protein sequence ID" value="WUR14723.1"/>
    <property type="molecule type" value="Genomic_DNA"/>
</dbReference>
<dbReference type="GO" id="GO:0004386">
    <property type="term" value="F:helicase activity"/>
    <property type="evidence" value="ECO:0007669"/>
    <property type="project" value="UniProtKB-KW"/>
</dbReference>
<dbReference type="Pfam" id="PF04851">
    <property type="entry name" value="ResIII"/>
    <property type="match status" value="1"/>
</dbReference>
<dbReference type="InterPro" id="IPR027417">
    <property type="entry name" value="P-loop_NTPase"/>
</dbReference>
<organism evidence="4 5">
    <name type="scientific">[Empedobacter] haloabium</name>
    <dbReference type="NCBI Taxonomy" id="592317"/>
    <lineage>
        <taxon>Bacteria</taxon>
        <taxon>Pseudomonadati</taxon>
        <taxon>Pseudomonadota</taxon>
        <taxon>Betaproteobacteria</taxon>
        <taxon>Burkholderiales</taxon>
        <taxon>Oxalobacteraceae</taxon>
        <taxon>Telluria group</taxon>
        <taxon>Telluria group incertae sedis</taxon>
    </lineage>
</organism>
<keyword evidence="5" id="KW-1185">Reference proteome</keyword>
<dbReference type="GO" id="GO:0016787">
    <property type="term" value="F:hydrolase activity"/>
    <property type="evidence" value="ECO:0007669"/>
    <property type="project" value="UniProtKB-KW"/>
</dbReference>
<proteinExistence type="predicted"/>
<feature type="region of interest" description="Disordered" evidence="1">
    <location>
        <begin position="31"/>
        <end position="51"/>
    </location>
</feature>
<reference evidence="4 5" key="1">
    <citation type="journal article" date="2019" name="Int. J. Syst. Evol. Microbiol.">
        <title>The Draft Whole-Genome Sequence of the Antibiotic Producer Empedobacter haloabium ATCC 31962 Provides Indications for Its Taxonomic Reclassification.</title>
        <authorList>
            <person name="Miess H."/>
            <person name="Arlt P."/>
            <person name="Apel A.K."/>
            <person name="Weber T."/>
            <person name="Nieselt K."/>
            <person name="Hanssen F."/>
            <person name="Czemmel S."/>
            <person name="Nahnsen S."/>
            <person name="Gross H."/>
        </authorList>
    </citation>
    <scope>NUCLEOTIDE SEQUENCE [LARGE SCALE GENOMIC DNA]</scope>
    <source>
        <strain evidence="4 5">ATCC 31962</strain>
    </source>
</reference>
<evidence type="ECO:0000313" key="5">
    <source>
        <dbReference type="Proteomes" id="UP000321323"/>
    </source>
</evidence>
<dbReference type="Pfam" id="PF00271">
    <property type="entry name" value="Helicase_C"/>
    <property type="match status" value="1"/>
</dbReference>
<sequence>MAEMQTDSGMLAPCYPMTRVSEDYASNWDAAKKRRVNPQNPPSQAGGDSGPLTLRPYQIAAVQNLRLALAGGITREMLCSPTGSGKTEIGMALVRGAKAKHKRVIFLCNRVHLVDQTSRRFQRADISHGIIQGENTTRVYENVLVGSIQTIARRGMPAVDLILIDEAHTVAGSREYRAVLAAAKGTPVIGLSATPYARGLGKHYDELSGPLFQHMTVAATIPELIEAGYLVDCDVYAPSEPDMTGIKQARNAFGDLDYTDADVGRAADKPELVGDIVTHWLRLAAGTPTVCFAANIAHSKHIVERFLGAGVAAEHIDCYTEEEERRAILARVEAGATLVISNVGILAEGWDFPACRTLILARPTRSLIRYIQMAGRVLRPHASKDRALILDHSGTVVRLGFPTEEFPLELDDGTPRDAKGGQDAQEKPLPKACPSCSYVKTVHKCPVCGFAPERRADVRVQDGDLVPLQKKAKAPKLEKQVVYSQLLALAQEKGRQPGWVAHRYRDYFGVWPRGMEDVPAAPGKEVIGFLKHLQIRAAKRKEASHAGDETSNG</sequence>
<dbReference type="InterPro" id="IPR006935">
    <property type="entry name" value="Helicase/UvrB_N"/>
</dbReference>
<keyword evidence="4" id="KW-0378">Hydrolase</keyword>